<accession>H0EEF8</accession>
<name>H0EEF8_GLAL7</name>
<evidence type="ECO:0000313" key="1">
    <source>
        <dbReference type="EMBL" id="EHL02871.1"/>
    </source>
</evidence>
<dbReference type="AlphaFoldDB" id="H0EEF8"/>
<dbReference type="EMBL" id="AGUE01000016">
    <property type="protein sequence ID" value="EHL02871.1"/>
    <property type="molecule type" value="Genomic_DNA"/>
</dbReference>
<evidence type="ECO:0000313" key="2">
    <source>
        <dbReference type="Proteomes" id="UP000005446"/>
    </source>
</evidence>
<dbReference type="Proteomes" id="UP000005446">
    <property type="component" value="Unassembled WGS sequence"/>
</dbReference>
<dbReference type="HOGENOM" id="CLU_3050490_0_0_1"/>
<reference evidence="1 2" key="1">
    <citation type="journal article" date="2012" name="Eukaryot. Cell">
        <title>Genome sequence of the fungus Glarea lozoyensis: the first genome sequence of a species from the Helotiaceae family.</title>
        <authorList>
            <person name="Youssar L."/>
            <person name="Gruening B.A."/>
            <person name="Erxleben A."/>
            <person name="Guenther S."/>
            <person name="Huettel W."/>
        </authorList>
    </citation>
    <scope>NUCLEOTIDE SEQUENCE [LARGE SCALE GENOMIC DNA]</scope>
    <source>
        <strain evidence="2">ATCC 74030 / MF5533</strain>
    </source>
</reference>
<protein>
    <submittedName>
        <fullName evidence="1">Uncharacterized protein</fullName>
    </submittedName>
</protein>
<keyword evidence="2" id="KW-1185">Reference proteome</keyword>
<comment type="caution">
    <text evidence="1">The sequence shown here is derived from an EMBL/GenBank/DDBJ whole genome shotgun (WGS) entry which is preliminary data.</text>
</comment>
<dbReference type="InParanoid" id="H0EEF8"/>
<organism evidence="1 2">
    <name type="scientific">Glarea lozoyensis (strain ATCC 74030 / MF5533)</name>
    <dbReference type="NCBI Taxonomy" id="1104152"/>
    <lineage>
        <taxon>Eukaryota</taxon>
        <taxon>Fungi</taxon>
        <taxon>Dikarya</taxon>
        <taxon>Ascomycota</taxon>
        <taxon>Pezizomycotina</taxon>
        <taxon>Leotiomycetes</taxon>
        <taxon>Helotiales</taxon>
        <taxon>Helotiaceae</taxon>
        <taxon>Glarea</taxon>
    </lineage>
</organism>
<gene>
    <name evidence="1" type="ORF">M7I_0833</name>
</gene>
<proteinExistence type="predicted"/>
<sequence>MRDEDASEVAKKKHCREISSLRLMTGEPYKHRLKEFQFSQDIHVEIDKIGNPQN</sequence>